<dbReference type="RefSeq" id="WP_184725046.1">
    <property type="nucleotide sequence ID" value="NZ_JACHIW010000001.1"/>
</dbReference>
<accession>A0A840Q4Y8</accession>
<comment type="caution">
    <text evidence="1">The sequence shown here is derived from an EMBL/GenBank/DDBJ whole genome shotgun (WGS) entry which is preliminary data.</text>
</comment>
<sequence>MAFFDGVVDAWQDITRKATIHTAINSGGTAKAASFSVDIEQIPGLIAEYEKARDKLSDILMTAQDLRYIKGPGEDDVSQKLAKALGEMAGDGEGCLSWAVNDARNRIQAQIDQLKAAQGTYQNTDEAATARQV</sequence>
<organism evidence="1 2">
    <name type="scientific">Saccharopolyspora phatthalungensis</name>
    <dbReference type="NCBI Taxonomy" id="664693"/>
    <lineage>
        <taxon>Bacteria</taxon>
        <taxon>Bacillati</taxon>
        <taxon>Actinomycetota</taxon>
        <taxon>Actinomycetes</taxon>
        <taxon>Pseudonocardiales</taxon>
        <taxon>Pseudonocardiaceae</taxon>
        <taxon>Saccharopolyspora</taxon>
    </lineage>
</organism>
<proteinExistence type="predicted"/>
<dbReference type="AlphaFoldDB" id="A0A840Q4Y8"/>
<gene>
    <name evidence="1" type="ORF">BJ970_001332</name>
</gene>
<evidence type="ECO:0000313" key="1">
    <source>
        <dbReference type="EMBL" id="MBB5153798.1"/>
    </source>
</evidence>
<dbReference type="Proteomes" id="UP000584374">
    <property type="component" value="Unassembled WGS sequence"/>
</dbReference>
<dbReference type="EMBL" id="JACHIW010000001">
    <property type="protein sequence ID" value="MBB5153798.1"/>
    <property type="molecule type" value="Genomic_DNA"/>
</dbReference>
<evidence type="ECO:0000313" key="2">
    <source>
        <dbReference type="Proteomes" id="UP000584374"/>
    </source>
</evidence>
<protein>
    <recommendedName>
        <fullName evidence="3">PE domain-containing protein</fullName>
    </recommendedName>
</protein>
<reference evidence="1 2" key="1">
    <citation type="submission" date="2020-08" db="EMBL/GenBank/DDBJ databases">
        <title>Sequencing the genomes of 1000 actinobacteria strains.</title>
        <authorList>
            <person name="Klenk H.-P."/>
        </authorList>
    </citation>
    <scope>NUCLEOTIDE SEQUENCE [LARGE SCALE GENOMIC DNA]</scope>
    <source>
        <strain evidence="1 2">DSM 45584</strain>
    </source>
</reference>
<keyword evidence="2" id="KW-1185">Reference proteome</keyword>
<name>A0A840Q4Y8_9PSEU</name>
<evidence type="ECO:0008006" key="3">
    <source>
        <dbReference type="Google" id="ProtNLM"/>
    </source>
</evidence>